<sequence length="229" mass="24315">MSTTAVQVRSIRQLAVSLRDARRAAGVTQTELAERTGLSRPWISQLEQGRITNPGIQRIFAICDALGVNISLAYMTTPTEQRPTGNRNTDGTAPAMTATSQEHITAGRISPHTSSTSTADSGHSKYSDMARDMARLIGNSLGSSLQSNASLWGNMQTALQTAGSTLNLDAYRTTLESLARASRAVTSQAALLNGIVMDQDGNTDNGGADTDDTSDTVHKTDIATDEIDE</sequence>
<evidence type="ECO:0000313" key="4">
    <source>
        <dbReference type="EMBL" id="PLS28686.1"/>
    </source>
</evidence>
<evidence type="ECO:0000259" key="3">
    <source>
        <dbReference type="PROSITE" id="PS50943"/>
    </source>
</evidence>
<dbReference type="GO" id="GO:0003677">
    <property type="term" value="F:DNA binding"/>
    <property type="evidence" value="ECO:0007669"/>
    <property type="project" value="UniProtKB-KW"/>
</dbReference>
<dbReference type="Pfam" id="PF13560">
    <property type="entry name" value="HTH_31"/>
    <property type="match status" value="1"/>
</dbReference>
<accession>A0A2N5J3B7</accession>
<dbReference type="RefSeq" id="WP_101622360.1">
    <property type="nucleotide sequence ID" value="NZ_NMWT01000015.1"/>
</dbReference>
<dbReference type="GO" id="GO:0003700">
    <property type="term" value="F:DNA-binding transcription factor activity"/>
    <property type="evidence" value="ECO:0007669"/>
    <property type="project" value="TreeGrafter"/>
</dbReference>
<feature type="compositionally biased region" description="Polar residues" evidence="2">
    <location>
        <begin position="111"/>
        <end position="121"/>
    </location>
</feature>
<evidence type="ECO:0000256" key="1">
    <source>
        <dbReference type="ARBA" id="ARBA00023125"/>
    </source>
</evidence>
<evidence type="ECO:0000256" key="2">
    <source>
        <dbReference type="SAM" id="MobiDB-lite"/>
    </source>
</evidence>
<organism evidence="4 5">
    <name type="scientific">Bifidobacterium parmae</name>
    <dbReference type="NCBI Taxonomy" id="361854"/>
    <lineage>
        <taxon>Bacteria</taxon>
        <taxon>Bacillati</taxon>
        <taxon>Actinomycetota</taxon>
        <taxon>Actinomycetes</taxon>
        <taxon>Bifidobacteriales</taxon>
        <taxon>Bifidobacteriaceae</taxon>
        <taxon>Bifidobacterium</taxon>
    </lineage>
</organism>
<gene>
    <name evidence="4" type="ORF">Uis4E_1228</name>
</gene>
<keyword evidence="5" id="KW-1185">Reference proteome</keyword>
<dbReference type="InterPro" id="IPR010982">
    <property type="entry name" value="Lambda_DNA-bd_dom_sf"/>
</dbReference>
<feature type="domain" description="HTH cro/C1-type" evidence="3">
    <location>
        <begin position="18"/>
        <end position="73"/>
    </location>
</feature>
<dbReference type="CDD" id="cd00093">
    <property type="entry name" value="HTH_XRE"/>
    <property type="match status" value="1"/>
</dbReference>
<dbReference type="SMART" id="SM00530">
    <property type="entry name" value="HTH_XRE"/>
    <property type="match status" value="1"/>
</dbReference>
<dbReference type="SUPFAM" id="SSF47413">
    <property type="entry name" value="lambda repressor-like DNA-binding domains"/>
    <property type="match status" value="1"/>
</dbReference>
<name>A0A2N5J3B7_9BIFI</name>
<reference evidence="4 5" key="1">
    <citation type="submission" date="2017-07" db="EMBL/GenBank/DDBJ databases">
        <title>Bifidobacterium novel species.</title>
        <authorList>
            <person name="Lugli G.A."/>
            <person name="Milani C."/>
            <person name="Duranti S."/>
            <person name="Mangifesta M."/>
        </authorList>
    </citation>
    <scope>NUCLEOTIDE SEQUENCE [LARGE SCALE GENOMIC DNA]</scope>
    <source>
        <strain evidence="4 5">77</strain>
    </source>
</reference>
<comment type="caution">
    <text evidence="4">The sequence shown here is derived from an EMBL/GenBank/DDBJ whole genome shotgun (WGS) entry which is preliminary data.</text>
</comment>
<dbReference type="InterPro" id="IPR050807">
    <property type="entry name" value="TransReg_Diox_bact_type"/>
</dbReference>
<evidence type="ECO:0000313" key="5">
    <source>
        <dbReference type="Proteomes" id="UP000235034"/>
    </source>
</evidence>
<keyword evidence="1" id="KW-0238">DNA-binding</keyword>
<dbReference type="OrthoDB" id="4557883at2"/>
<dbReference type="Gene3D" id="1.10.260.40">
    <property type="entry name" value="lambda repressor-like DNA-binding domains"/>
    <property type="match status" value="1"/>
</dbReference>
<dbReference type="GO" id="GO:0005829">
    <property type="term" value="C:cytosol"/>
    <property type="evidence" value="ECO:0007669"/>
    <property type="project" value="TreeGrafter"/>
</dbReference>
<dbReference type="PROSITE" id="PS50943">
    <property type="entry name" value="HTH_CROC1"/>
    <property type="match status" value="1"/>
</dbReference>
<protein>
    <submittedName>
        <fullName evidence="4">XRE family transcriptional regulator</fullName>
    </submittedName>
</protein>
<feature type="region of interest" description="Disordered" evidence="2">
    <location>
        <begin position="201"/>
        <end position="229"/>
    </location>
</feature>
<dbReference type="PANTHER" id="PTHR46797:SF2">
    <property type="entry name" value="TRANSCRIPTIONAL REGULATOR"/>
    <property type="match status" value="1"/>
</dbReference>
<feature type="region of interest" description="Disordered" evidence="2">
    <location>
        <begin position="105"/>
        <end position="126"/>
    </location>
</feature>
<dbReference type="AlphaFoldDB" id="A0A2N5J3B7"/>
<dbReference type="Proteomes" id="UP000235034">
    <property type="component" value="Unassembled WGS sequence"/>
</dbReference>
<dbReference type="PANTHER" id="PTHR46797">
    <property type="entry name" value="HTH-TYPE TRANSCRIPTIONAL REGULATOR"/>
    <property type="match status" value="1"/>
</dbReference>
<dbReference type="EMBL" id="NMWT01000015">
    <property type="protein sequence ID" value="PLS28686.1"/>
    <property type="molecule type" value="Genomic_DNA"/>
</dbReference>
<proteinExistence type="predicted"/>
<dbReference type="InterPro" id="IPR001387">
    <property type="entry name" value="Cro/C1-type_HTH"/>
</dbReference>